<name>A0A0W1RWN9_9EURY</name>
<feature type="compositionally biased region" description="Basic and acidic residues" evidence="1">
    <location>
        <begin position="12"/>
        <end position="21"/>
    </location>
</feature>
<dbReference type="OrthoDB" id="170249at2157"/>
<accession>A0A0W1RWN9</accession>
<protein>
    <submittedName>
        <fullName evidence="2">DNA-binding protein</fullName>
    </submittedName>
</protein>
<keyword evidence="2" id="KW-0238">DNA-binding</keyword>
<dbReference type="Gene3D" id="2.40.50.140">
    <property type="entry name" value="Nucleic acid-binding proteins"/>
    <property type="match status" value="1"/>
</dbReference>
<gene>
    <name evidence="2" type="ORF">AUR66_18420</name>
</gene>
<dbReference type="RefSeq" id="WP_058573192.1">
    <property type="nucleotide sequence ID" value="NZ_LOPV01000478.1"/>
</dbReference>
<evidence type="ECO:0000256" key="1">
    <source>
        <dbReference type="SAM" id="MobiDB-lite"/>
    </source>
</evidence>
<feature type="region of interest" description="Disordered" evidence="1">
    <location>
        <begin position="1"/>
        <end position="23"/>
    </location>
</feature>
<dbReference type="CDD" id="cd04491">
    <property type="entry name" value="SoSSB_OBF"/>
    <property type="match status" value="1"/>
</dbReference>
<proteinExistence type="predicted"/>
<comment type="caution">
    <text evidence="2">The sequence shown here is derived from an EMBL/GenBank/DDBJ whole genome shotgun (WGS) entry which is preliminary data.</text>
</comment>
<feature type="compositionally biased region" description="Polar residues" evidence="1">
    <location>
        <begin position="1"/>
        <end position="11"/>
    </location>
</feature>
<dbReference type="Proteomes" id="UP000053157">
    <property type="component" value="Unassembled WGS sequence"/>
</dbReference>
<reference evidence="2 3" key="1">
    <citation type="submission" date="2015-12" db="EMBL/GenBank/DDBJ databases">
        <title>Haloferax profundi sp. nov. isolated from the Discovery deep brine-seawater interface in the Red Sea.</title>
        <authorList>
            <person name="Zhang G."/>
            <person name="Stingl U."/>
            <person name="Rashid M."/>
        </authorList>
    </citation>
    <scope>NUCLEOTIDE SEQUENCE [LARGE SCALE GENOMIC DNA]</scope>
    <source>
        <strain evidence="2 3">SB29</strain>
    </source>
</reference>
<sequence>MSTKKQIGNEVSHSEHPRAVVDDVVDETPELHPTVELEIQAKVDLNNPEAVGRGLTLAEEERMEARDWEIEQTKARWDRRQTSNREQRTVTTVERMSVEATREFKKRAGCVNRWADPDEPDPREQLTVEQLGEVNREAARLQTKLGGCSRSAISHRLAEEVADGKSMMSAVVGVFEELQQAPGRVIPIAAVSEVSRREVSISGTVTQLWESSNSAIQQVGLIEDETGRTKFTIWAKSGKTIVREGERVTMRNVAKSWYGGRVSVAATGWSEISFPEREAWWAE</sequence>
<dbReference type="SUPFAM" id="SSF50249">
    <property type="entry name" value="Nucleic acid-binding proteins"/>
    <property type="match status" value="1"/>
</dbReference>
<evidence type="ECO:0000313" key="3">
    <source>
        <dbReference type="Proteomes" id="UP000053157"/>
    </source>
</evidence>
<organism evidence="2 3">
    <name type="scientific">Haloferax profundi</name>
    <dbReference type="NCBI Taxonomy" id="1544718"/>
    <lineage>
        <taxon>Archaea</taxon>
        <taxon>Methanobacteriati</taxon>
        <taxon>Methanobacteriota</taxon>
        <taxon>Stenosarchaea group</taxon>
        <taxon>Halobacteria</taxon>
        <taxon>Halobacteriales</taxon>
        <taxon>Haloferacaceae</taxon>
        <taxon>Haloferax</taxon>
    </lineage>
</organism>
<dbReference type="AlphaFoldDB" id="A0A0W1RWN9"/>
<dbReference type="GO" id="GO:0003677">
    <property type="term" value="F:DNA binding"/>
    <property type="evidence" value="ECO:0007669"/>
    <property type="project" value="UniProtKB-KW"/>
</dbReference>
<evidence type="ECO:0000313" key="2">
    <source>
        <dbReference type="EMBL" id="KTG18025.1"/>
    </source>
</evidence>
<dbReference type="EMBL" id="LOPV01000478">
    <property type="protein sequence ID" value="KTG18025.1"/>
    <property type="molecule type" value="Genomic_DNA"/>
</dbReference>
<dbReference type="InterPro" id="IPR012340">
    <property type="entry name" value="NA-bd_OB-fold"/>
</dbReference>
<keyword evidence="3" id="KW-1185">Reference proteome</keyword>